<comment type="caution">
    <text evidence="3">The sequence shown here is derived from an EMBL/GenBank/DDBJ whole genome shotgun (WGS) entry which is preliminary data.</text>
</comment>
<feature type="domain" description="BD-FAE-like" evidence="2">
    <location>
        <begin position="38"/>
        <end position="147"/>
    </location>
</feature>
<dbReference type="AlphaFoldDB" id="A0A4V1N1V0"/>
<protein>
    <submittedName>
        <fullName evidence="3">Alpha/beta fold hydrolase</fullName>
    </submittedName>
</protein>
<evidence type="ECO:0000256" key="1">
    <source>
        <dbReference type="SAM" id="SignalP"/>
    </source>
</evidence>
<accession>A0A4V1N1V0</accession>
<feature type="chain" id="PRO_5020947733" evidence="1">
    <location>
        <begin position="18"/>
        <end position="239"/>
    </location>
</feature>
<dbReference type="Pfam" id="PF20434">
    <property type="entry name" value="BD-FAE"/>
    <property type="match status" value="1"/>
</dbReference>
<proteinExistence type="predicted"/>
<dbReference type="OrthoDB" id="9814760at2"/>
<dbReference type="SUPFAM" id="SSF53474">
    <property type="entry name" value="alpha/beta-Hydrolases"/>
    <property type="match status" value="1"/>
</dbReference>
<keyword evidence="1" id="KW-0732">Signal</keyword>
<evidence type="ECO:0000259" key="2">
    <source>
        <dbReference type="Pfam" id="PF20434"/>
    </source>
</evidence>
<evidence type="ECO:0000313" key="4">
    <source>
        <dbReference type="Proteomes" id="UP000290283"/>
    </source>
</evidence>
<keyword evidence="4" id="KW-1185">Reference proteome</keyword>
<dbReference type="Proteomes" id="UP000290283">
    <property type="component" value="Unassembled WGS sequence"/>
</dbReference>
<dbReference type="RefSeq" id="WP_129436025.1">
    <property type="nucleotide sequence ID" value="NZ_SBKO01000003.1"/>
</dbReference>
<dbReference type="InterPro" id="IPR049492">
    <property type="entry name" value="BD-FAE-like_dom"/>
</dbReference>
<dbReference type="Gene3D" id="3.40.50.1820">
    <property type="entry name" value="alpha/beta hydrolase"/>
    <property type="match status" value="1"/>
</dbReference>
<keyword evidence="3" id="KW-0378">Hydrolase</keyword>
<sequence length="239" mass="27196">MKKITALLLLFSLSLSAQIEKDIKLLDKSRNREIPVAIYLPKKIQNTPLVIIGHGYNFNNPGANKGYSFIAKALAQKGYLVASIQHELPTDPIMPATGDIQVVRKPFWESGAANILYLIKDFKKRYPKLNFNKIILIGHSMGGDISTTFTQKYPKLVYKLITLDQRRVAFPRTDNPKIYSLRSSDQVADEGVLPSDEEQKKFNITIQKLPNTIHNDMNDHANAIQKKEMLDWILKFTLN</sequence>
<reference evidence="4" key="1">
    <citation type="submission" date="2019-01" db="EMBL/GenBank/DDBJ databases">
        <title>Cytophagaceae bacterium strain CAR-16.</title>
        <authorList>
            <person name="Chen W.-M."/>
        </authorList>
    </citation>
    <scope>NUCLEOTIDE SEQUENCE [LARGE SCALE GENOMIC DNA]</scope>
    <source>
        <strain evidence="4">LLJ-11</strain>
    </source>
</reference>
<evidence type="ECO:0000313" key="3">
    <source>
        <dbReference type="EMBL" id="RXR18376.1"/>
    </source>
</evidence>
<dbReference type="GO" id="GO:0016787">
    <property type="term" value="F:hydrolase activity"/>
    <property type="evidence" value="ECO:0007669"/>
    <property type="project" value="UniProtKB-KW"/>
</dbReference>
<gene>
    <name evidence="3" type="ORF">EQG63_08905</name>
</gene>
<dbReference type="EMBL" id="SBKO01000003">
    <property type="protein sequence ID" value="RXR18376.1"/>
    <property type="molecule type" value="Genomic_DNA"/>
</dbReference>
<name>A0A4V1N1V0_9FLAO</name>
<organism evidence="3 4">
    <name type="scientific">Flavobacterium amnicola</name>
    <dbReference type="NCBI Taxonomy" id="2506422"/>
    <lineage>
        <taxon>Bacteria</taxon>
        <taxon>Pseudomonadati</taxon>
        <taxon>Bacteroidota</taxon>
        <taxon>Flavobacteriia</taxon>
        <taxon>Flavobacteriales</taxon>
        <taxon>Flavobacteriaceae</taxon>
        <taxon>Flavobacterium</taxon>
    </lineage>
</organism>
<feature type="signal peptide" evidence="1">
    <location>
        <begin position="1"/>
        <end position="17"/>
    </location>
</feature>
<dbReference type="InterPro" id="IPR029058">
    <property type="entry name" value="AB_hydrolase_fold"/>
</dbReference>